<sequence length="544" mass="59162">MSKETLPTSRGVEKNTILSNSTTPHPFNPLPVNEATPFHPTSIPPSWPSFWTRLNKWNSKFEALTGVESRGISRVSLSEREPTTPFSYLQIALLWVSCDLTANGITLAMLGPLVFELSFADSTLCCVFGAVIGSIGPAYISTWGPRSGHRTMIVARWFMGYYPAKLTTVLSLFIMLGYGTINCIIVGQILSAVNGHGLSLIPGILVVAGITLVVAVFGMHAFHAYERYAWLPQVLILFILVGSAGPGFNTSISSTGSTPTIIGHRLSYLTLCMSSPLAWSASAADYFVYYHPTTPKRYIAASTYIGNVLAFSFAYVLGAGLASGISTNPIWSTAYKNSQGALILAGFSGLGSFGSFCGVVLALGIIADNIAATYSAGLAFQMLDHRIGRVPRWILTAGFVGLYTACALGGRKHLFDIFQNFLALMGYWTGFFFCIVAEEHTLFRGVRNMKARARNARSEEGYDDGFDWNSWDDWKSLPVGVAALIAFLIGWAGAVVCMNQEWYVGPIAKMVGKDGIDLGLWVGTSWTLLLYPVLRVLEIRTFGR</sequence>
<accession>A0ACB6QP38</accession>
<evidence type="ECO:0000313" key="2">
    <source>
        <dbReference type="Proteomes" id="UP000799755"/>
    </source>
</evidence>
<comment type="caution">
    <text evidence="1">The sequence shown here is derived from an EMBL/GenBank/DDBJ whole genome shotgun (WGS) entry which is preliminary data.</text>
</comment>
<keyword evidence="2" id="KW-1185">Reference proteome</keyword>
<reference evidence="1" key="1">
    <citation type="journal article" date="2020" name="Stud. Mycol.">
        <title>101 Dothideomycetes genomes: a test case for predicting lifestyles and emergence of pathogens.</title>
        <authorList>
            <person name="Haridas S."/>
            <person name="Albert R."/>
            <person name="Binder M."/>
            <person name="Bloem J."/>
            <person name="Labutti K."/>
            <person name="Salamov A."/>
            <person name="Andreopoulos B."/>
            <person name="Baker S."/>
            <person name="Barry K."/>
            <person name="Bills G."/>
            <person name="Bluhm B."/>
            <person name="Cannon C."/>
            <person name="Castanera R."/>
            <person name="Culley D."/>
            <person name="Daum C."/>
            <person name="Ezra D."/>
            <person name="Gonzalez J."/>
            <person name="Henrissat B."/>
            <person name="Kuo A."/>
            <person name="Liang C."/>
            <person name="Lipzen A."/>
            <person name="Lutzoni F."/>
            <person name="Magnuson J."/>
            <person name="Mondo S."/>
            <person name="Nolan M."/>
            <person name="Ohm R."/>
            <person name="Pangilinan J."/>
            <person name="Park H.-J."/>
            <person name="Ramirez L."/>
            <person name="Alfaro M."/>
            <person name="Sun H."/>
            <person name="Tritt A."/>
            <person name="Yoshinaga Y."/>
            <person name="Zwiers L.-H."/>
            <person name="Turgeon B."/>
            <person name="Goodwin S."/>
            <person name="Spatafora J."/>
            <person name="Crous P."/>
            <person name="Grigoriev I."/>
        </authorList>
    </citation>
    <scope>NUCLEOTIDE SEQUENCE</scope>
    <source>
        <strain evidence="1">ATCC 200398</strain>
    </source>
</reference>
<evidence type="ECO:0000313" key="1">
    <source>
        <dbReference type="EMBL" id="KAF2468744.1"/>
    </source>
</evidence>
<gene>
    <name evidence="1" type="ORF">BDR25DRAFT_344021</name>
</gene>
<proteinExistence type="predicted"/>
<organism evidence="1 2">
    <name type="scientific">Lindgomyces ingoldianus</name>
    <dbReference type="NCBI Taxonomy" id="673940"/>
    <lineage>
        <taxon>Eukaryota</taxon>
        <taxon>Fungi</taxon>
        <taxon>Dikarya</taxon>
        <taxon>Ascomycota</taxon>
        <taxon>Pezizomycotina</taxon>
        <taxon>Dothideomycetes</taxon>
        <taxon>Pleosporomycetidae</taxon>
        <taxon>Pleosporales</taxon>
        <taxon>Lindgomycetaceae</taxon>
        <taxon>Lindgomyces</taxon>
    </lineage>
</organism>
<protein>
    <submittedName>
        <fullName evidence="1">Vitamin B6 transporter</fullName>
    </submittedName>
</protein>
<dbReference type="EMBL" id="MU003514">
    <property type="protein sequence ID" value="KAF2468744.1"/>
    <property type="molecule type" value="Genomic_DNA"/>
</dbReference>
<name>A0ACB6QP38_9PLEO</name>
<dbReference type="Proteomes" id="UP000799755">
    <property type="component" value="Unassembled WGS sequence"/>
</dbReference>